<name>A0A6P5X5U5_DURZI</name>
<evidence type="ECO:0000313" key="2">
    <source>
        <dbReference type="Proteomes" id="UP000515121"/>
    </source>
</evidence>
<sequence>MGACRVSILVLVGVLLGACSDARNLLSEKEVHELGEKKTFFPYNPVYGGGLGCTGAVGCLGGAGGGGGGGGGNGGAGYGFGSGAGFRFRFGSGNGGFGGGGGGGGDGGSSFGGGYGGGYGGGFGVAVIVGYDKLALPSYSIVICKPNFNNGE</sequence>
<evidence type="ECO:0000313" key="3">
    <source>
        <dbReference type="RefSeq" id="XP_022723221.1"/>
    </source>
</evidence>
<dbReference type="PROSITE" id="PS51257">
    <property type="entry name" value="PROKAR_LIPOPROTEIN"/>
    <property type="match status" value="1"/>
</dbReference>
<dbReference type="AlphaFoldDB" id="A0A6P5X5U5"/>
<protein>
    <submittedName>
        <fullName evidence="3">Glycine-rich protein 5-like</fullName>
    </submittedName>
</protein>
<dbReference type="KEGG" id="dzi:111280273"/>
<organism evidence="2 3">
    <name type="scientific">Durio zibethinus</name>
    <name type="common">Durian</name>
    <dbReference type="NCBI Taxonomy" id="66656"/>
    <lineage>
        <taxon>Eukaryota</taxon>
        <taxon>Viridiplantae</taxon>
        <taxon>Streptophyta</taxon>
        <taxon>Embryophyta</taxon>
        <taxon>Tracheophyta</taxon>
        <taxon>Spermatophyta</taxon>
        <taxon>Magnoliopsida</taxon>
        <taxon>eudicotyledons</taxon>
        <taxon>Gunneridae</taxon>
        <taxon>Pentapetalae</taxon>
        <taxon>rosids</taxon>
        <taxon>malvids</taxon>
        <taxon>Malvales</taxon>
        <taxon>Malvaceae</taxon>
        <taxon>Helicteroideae</taxon>
        <taxon>Durio</taxon>
    </lineage>
</organism>
<dbReference type="GeneID" id="111280273"/>
<gene>
    <name evidence="3" type="primary">LOC111280273</name>
</gene>
<feature type="chain" id="PRO_5028174881" evidence="1">
    <location>
        <begin position="23"/>
        <end position="152"/>
    </location>
</feature>
<dbReference type="Proteomes" id="UP000515121">
    <property type="component" value="Unplaced"/>
</dbReference>
<dbReference type="RefSeq" id="XP_022723221.1">
    <property type="nucleotide sequence ID" value="XM_022867486.1"/>
</dbReference>
<feature type="signal peptide" evidence="1">
    <location>
        <begin position="1"/>
        <end position="22"/>
    </location>
</feature>
<evidence type="ECO:0000256" key="1">
    <source>
        <dbReference type="SAM" id="SignalP"/>
    </source>
</evidence>
<keyword evidence="2" id="KW-1185">Reference proteome</keyword>
<proteinExistence type="predicted"/>
<accession>A0A6P5X5U5</accession>
<reference evidence="3" key="1">
    <citation type="submission" date="2025-08" db="UniProtKB">
        <authorList>
            <consortium name="RefSeq"/>
        </authorList>
    </citation>
    <scope>IDENTIFICATION</scope>
    <source>
        <tissue evidence="3">Fruit stalk</tissue>
    </source>
</reference>
<keyword evidence="1" id="KW-0732">Signal</keyword>